<comment type="catalytic activity">
    <reaction evidence="7">
        <text>a 2'-deoxycytidine in DNA + S-adenosyl-L-methionine = a 5-methyl-2'-deoxycytidine in DNA + S-adenosyl-L-homocysteine + H(+)</text>
        <dbReference type="Rhea" id="RHEA:13681"/>
        <dbReference type="Rhea" id="RHEA-COMP:11369"/>
        <dbReference type="Rhea" id="RHEA-COMP:11370"/>
        <dbReference type="ChEBI" id="CHEBI:15378"/>
        <dbReference type="ChEBI" id="CHEBI:57856"/>
        <dbReference type="ChEBI" id="CHEBI:59789"/>
        <dbReference type="ChEBI" id="CHEBI:85452"/>
        <dbReference type="ChEBI" id="CHEBI:85454"/>
        <dbReference type="EC" id="2.1.1.37"/>
    </reaction>
</comment>
<evidence type="ECO:0000256" key="3">
    <source>
        <dbReference type="ARBA" id="ARBA00022691"/>
    </source>
</evidence>
<evidence type="ECO:0000256" key="5">
    <source>
        <dbReference type="PROSITE-ProRule" id="PRU01016"/>
    </source>
</evidence>
<dbReference type="InterPro" id="IPR018117">
    <property type="entry name" value="C5_DNA_meth_AS"/>
</dbReference>
<dbReference type="Gene3D" id="3.40.50.150">
    <property type="entry name" value="Vaccinia Virus protein VP39"/>
    <property type="match status" value="1"/>
</dbReference>
<keyword evidence="9" id="KW-1185">Reference proteome</keyword>
<dbReference type="EMBL" id="JAIHOM010000121">
    <property type="protein sequence ID" value="MCW6038266.1"/>
    <property type="molecule type" value="Genomic_DNA"/>
</dbReference>
<dbReference type="InterPro" id="IPR031303">
    <property type="entry name" value="C5_meth_CS"/>
</dbReference>
<name>A0ABT3L9S3_9CYAN</name>
<dbReference type="GO" id="GO:0032259">
    <property type="term" value="P:methylation"/>
    <property type="evidence" value="ECO:0007669"/>
    <property type="project" value="UniProtKB-KW"/>
</dbReference>
<evidence type="ECO:0000256" key="6">
    <source>
        <dbReference type="RuleBase" id="RU000416"/>
    </source>
</evidence>
<dbReference type="GO" id="GO:0008168">
    <property type="term" value="F:methyltransferase activity"/>
    <property type="evidence" value="ECO:0007669"/>
    <property type="project" value="UniProtKB-KW"/>
</dbReference>
<keyword evidence="3 5" id="KW-0949">S-adenosyl-L-methionine</keyword>
<sequence>MMKCVDLFSGCGGFSLGFQQAGFEVCQAFDHWNSAVTVYRKNFKHPSFLMDLRQEKEASDIISEIQPDLIMGGPPCQDFSSAGKRNPALGRASLTHSFADIVCQVKPPWFVMENVPQIKRAKILKQVIDKFIQTGYGISSIILDAAYCGVPQARTRFFLIGHLQDKHNQLNDLFKQNLSDKPMTIRDYLGNSLGISFYYRHPRNYNRRGIFSIDEPSPTIRGVNRPLPKGYKLNSCDPQNIDLSQIRPLTTQERSYLQTFPESFIWQGTKTNLEQMIGNAVPVQLAKFVGQIICQYLDQGSGKTPTLFDLEEEFNLAQIPLHRL</sequence>
<dbReference type="Proteomes" id="UP001526426">
    <property type="component" value="Unassembled WGS sequence"/>
</dbReference>
<dbReference type="PANTHER" id="PTHR10629">
    <property type="entry name" value="CYTOSINE-SPECIFIC METHYLTRANSFERASE"/>
    <property type="match status" value="1"/>
</dbReference>
<dbReference type="CDD" id="cd00315">
    <property type="entry name" value="Cyt_C5_DNA_methylase"/>
    <property type="match status" value="1"/>
</dbReference>
<feature type="active site" evidence="5">
    <location>
        <position position="76"/>
    </location>
</feature>
<dbReference type="Pfam" id="PF00145">
    <property type="entry name" value="DNA_methylase"/>
    <property type="match status" value="1"/>
</dbReference>
<comment type="caution">
    <text evidence="8">The sequence shown here is derived from an EMBL/GenBank/DDBJ whole genome shotgun (WGS) entry which is preliminary data.</text>
</comment>
<organism evidence="8 9">
    <name type="scientific">Spirulina subsalsa FACHB-351</name>
    <dbReference type="NCBI Taxonomy" id="234711"/>
    <lineage>
        <taxon>Bacteria</taxon>
        <taxon>Bacillati</taxon>
        <taxon>Cyanobacteriota</taxon>
        <taxon>Cyanophyceae</taxon>
        <taxon>Spirulinales</taxon>
        <taxon>Spirulinaceae</taxon>
        <taxon>Spirulina</taxon>
    </lineage>
</organism>
<comment type="similarity">
    <text evidence="5 6">Belongs to the class I-like SAM-binding methyltransferase superfamily. C5-methyltransferase family.</text>
</comment>
<evidence type="ECO:0000256" key="4">
    <source>
        <dbReference type="ARBA" id="ARBA00022747"/>
    </source>
</evidence>
<protein>
    <recommendedName>
        <fullName evidence="7">Cytosine-specific methyltransferase</fullName>
        <ecNumber evidence="7">2.1.1.37</ecNumber>
    </recommendedName>
</protein>
<keyword evidence="2 5" id="KW-0808">Transferase</keyword>
<dbReference type="NCBIfam" id="TIGR00675">
    <property type="entry name" value="dcm"/>
    <property type="match status" value="1"/>
</dbReference>
<evidence type="ECO:0000313" key="8">
    <source>
        <dbReference type="EMBL" id="MCW6038266.1"/>
    </source>
</evidence>
<dbReference type="PANTHER" id="PTHR10629:SF52">
    <property type="entry name" value="DNA (CYTOSINE-5)-METHYLTRANSFERASE 1"/>
    <property type="match status" value="1"/>
</dbReference>
<dbReference type="SUPFAM" id="SSF53335">
    <property type="entry name" value="S-adenosyl-L-methionine-dependent methyltransferases"/>
    <property type="match status" value="1"/>
</dbReference>
<evidence type="ECO:0000256" key="7">
    <source>
        <dbReference type="RuleBase" id="RU000417"/>
    </source>
</evidence>
<proteinExistence type="inferred from homology"/>
<evidence type="ECO:0000256" key="1">
    <source>
        <dbReference type="ARBA" id="ARBA00022603"/>
    </source>
</evidence>
<dbReference type="PROSITE" id="PS00095">
    <property type="entry name" value="C5_MTASE_2"/>
    <property type="match status" value="1"/>
</dbReference>
<evidence type="ECO:0000256" key="2">
    <source>
        <dbReference type="ARBA" id="ARBA00022679"/>
    </source>
</evidence>
<dbReference type="Gene3D" id="3.90.120.10">
    <property type="entry name" value="DNA Methylase, subunit A, domain 2"/>
    <property type="match status" value="1"/>
</dbReference>
<gene>
    <name evidence="8" type="ORF">K4A83_18590</name>
</gene>
<dbReference type="PROSITE" id="PS00094">
    <property type="entry name" value="C5_MTASE_1"/>
    <property type="match status" value="1"/>
</dbReference>
<reference evidence="8 9" key="1">
    <citation type="submission" date="2021-08" db="EMBL/GenBank/DDBJ databases">
        <title>Draft genome sequence of Spirulina subsalsa with high tolerance to salinity and hype-accumulation of phycocyanin.</title>
        <authorList>
            <person name="Pei H."/>
            <person name="Jiang L."/>
        </authorList>
    </citation>
    <scope>NUCLEOTIDE SEQUENCE [LARGE SCALE GENOMIC DNA]</scope>
    <source>
        <strain evidence="8 9">FACHB-351</strain>
    </source>
</reference>
<keyword evidence="4" id="KW-0680">Restriction system</keyword>
<dbReference type="PRINTS" id="PR00105">
    <property type="entry name" value="C5METTRFRASE"/>
</dbReference>
<keyword evidence="1 5" id="KW-0489">Methyltransferase</keyword>
<dbReference type="InterPro" id="IPR001525">
    <property type="entry name" value="C5_MeTfrase"/>
</dbReference>
<dbReference type="InterPro" id="IPR050390">
    <property type="entry name" value="C5-Methyltransferase"/>
</dbReference>
<dbReference type="EC" id="2.1.1.37" evidence="7"/>
<dbReference type="PROSITE" id="PS51679">
    <property type="entry name" value="SAM_MT_C5"/>
    <property type="match status" value="1"/>
</dbReference>
<evidence type="ECO:0000313" key="9">
    <source>
        <dbReference type="Proteomes" id="UP001526426"/>
    </source>
</evidence>
<accession>A0ABT3L9S3</accession>
<dbReference type="InterPro" id="IPR029063">
    <property type="entry name" value="SAM-dependent_MTases_sf"/>
</dbReference>